<keyword evidence="1" id="KW-0812">Transmembrane</keyword>
<sequence length="358" mass="37588">MTTDEAPSGVDQEHGEPRVVLGVVAAPGPAIELARRHLGDPAFATGLGTRLAGAEWEVDLVEDRLVTPPAGDGEIVAAAREMMLARGWDVVLDVTDLPLHERRRPVLAHASPLHGVAVISIPALGPRGRGRRLNEIAAELVARLLGDDPDDPTELTHRVRELGTDTEPGASAFTARVLTGNLRLITGMVRANQPWRLTLRLSRALAAAAAAGVFALITSDIWRMADTFGAVRSSLATVGSIVAIAATLVIGADLWERAPQRRMREQVAMFNIATIATVLIGVGAFYLALFGLAVLAAAFLVVPAGFAEALGHPVGIGDYLELAWLTCSLATVGGALGAGLEDDDTVREAAYARHSDAG</sequence>
<dbReference type="EMBL" id="JBHSAX010000022">
    <property type="protein sequence ID" value="MFC3965739.1"/>
    <property type="molecule type" value="Genomic_DNA"/>
</dbReference>
<keyword evidence="1" id="KW-1133">Transmembrane helix</keyword>
<evidence type="ECO:0008006" key="4">
    <source>
        <dbReference type="Google" id="ProtNLM"/>
    </source>
</evidence>
<proteinExistence type="predicted"/>
<evidence type="ECO:0000313" key="3">
    <source>
        <dbReference type="Proteomes" id="UP001595696"/>
    </source>
</evidence>
<feature type="transmembrane region" description="Helical" evidence="1">
    <location>
        <begin position="204"/>
        <end position="222"/>
    </location>
</feature>
<organism evidence="2 3">
    <name type="scientific">Nocardia jiangsuensis</name>
    <dbReference type="NCBI Taxonomy" id="1691563"/>
    <lineage>
        <taxon>Bacteria</taxon>
        <taxon>Bacillati</taxon>
        <taxon>Actinomycetota</taxon>
        <taxon>Actinomycetes</taxon>
        <taxon>Mycobacteriales</taxon>
        <taxon>Nocardiaceae</taxon>
        <taxon>Nocardia</taxon>
    </lineage>
</organism>
<feature type="transmembrane region" description="Helical" evidence="1">
    <location>
        <begin position="267"/>
        <end position="286"/>
    </location>
</feature>
<accession>A0ABV8E179</accession>
<name>A0ABV8E179_9NOCA</name>
<feature type="transmembrane region" description="Helical" evidence="1">
    <location>
        <begin position="322"/>
        <end position="340"/>
    </location>
</feature>
<keyword evidence="1" id="KW-0472">Membrane</keyword>
<gene>
    <name evidence="2" type="ORF">ACFO0B_27435</name>
</gene>
<comment type="caution">
    <text evidence="2">The sequence shown here is derived from an EMBL/GenBank/DDBJ whole genome shotgun (WGS) entry which is preliminary data.</text>
</comment>
<dbReference type="RefSeq" id="WP_378615850.1">
    <property type="nucleotide sequence ID" value="NZ_JBHSAX010000022.1"/>
</dbReference>
<evidence type="ECO:0000313" key="2">
    <source>
        <dbReference type="EMBL" id="MFC3965739.1"/>
    </source>
</evidence>
<keyword evidence="3" id="KW-1185">Reference proteome</keyword>
<dbReference type="Proteomes" id="UP001595696">
    <property type="component" value="Unassembled WGS sequence"/>
</dbReference>
<evidence type="ECO:0000256" key="1">
    <source>
        <dbReference type="SAM" id="Phobius"/>
    </source>
</evidence>
<reference evidence="3" key="1">
    <citation type="journal article" date="2019" name="Int. J. Syst. Evol. Microbiol.">
        <title>The Global Catalogue of Microorganisms (GCM) 10K type strain sequencing project: providing services to taxonomists for standard genome sequencing and annotation.</title>
        <authorList>
            <consortium name="The Broad Institute Genomics Platform"/>
            <consortium name="The Broad Institute Genome Sequencing Center for Infectious Disease"/>
            <person name="Wu L."/>
            <person name="Ma J."/>
        </authorList>
    </citation>
    <scope>NUCLEOTIDE SEQUENCE [LARGE SCALE GENOMIC DNA]</scope>
    <source>
        <strain evidence="3">CGMCC 4.7330</strain>
    </source>
</reference>
<protein>
    <recommendedName>
        <fullName evidence="4">Magnesium transporter</fullName>
    </recommendedName>
</protein>
<feature type="transmembrane region" description="Helical" evidence="1">
    <location>
        <begin position="234"/>
        <end position="255"/>
    </location>
</feature>